<reference evidence="2" key="1">
    <citation type="submission" date="2023-06" db="EMBL/GenBank/DDBJ databases">
        <title>Genome-scale phylogeny and comparative genomics of the fungal order Sordariales.</title>
        <authorList>
            <consortium name="Lawrence Berkeley National Laboratory"/>
            <person name="Hensen N."/>
            <person name="Bonometti L."/>
            <person name="Westerberg I."/>
            <person name="Brannstrom I.O."/>
            <person name="Guillou S."/>
            <person name="Cros-Aarteil S."/>
            <person name="Calhoun S."/>
            <person name="Haridas S."/>
            <person name="Kuo A."/>
            <person name="Mondo S."/>
            <person name="Pangilinan J."/>
            <person name="Riley R."/>
            <person name="LaButti K."/>
            <person name="Andreopoulos B."/>
            <person name="Lipzen A."/>
            <person name="Chen C."/>
            <person name="Yanf M."/>
            <person name="Daum C."/>
            <person name="Ng V."/>
            <person name="Clum A."/>
            <person name="Steindorff A."/>
            <person name="Ohm R."/>
            <person name="Martin F."/>
            <person name="Silar P."/>
            <person name="Natvig D."/>
            <person name="Lalanne C."/>
            <person name="Gautier V."/>
            <person name="Ament-velasquez S.L."/>
            <person name="Kruys A."/>
            <person name="Hutchinson M.I."/>
            <person name="Powell A.J."/>
            <person name="Barry K."/>
            <person name="Miller A.N."/>
            <person name="Grigoriev I.V."/>
            <person name="Debuchy R."/>
            <person name="Gladieux P."/>
            <person name="Thoren M.H."/>
            <person name="Johannesson H."/>
        </authorList>
    </citation>
    <scope>NUCLEOTIDE SEQUENCE</scope>
    <source>
        <strain evidence="2">SMH3187-1</strain>
    </source>
</reference>
<dbReference type="Proteomes" id="UP001172155">
    <property type="component" value="Unassembled WGS sequence"/>
</dbReference>
<evidence type="ECO:0000313" key="3">
    <source>
        <dbReference type="Proteomes" id="UP001172155"/>
    </source>
</evidence>
<dbReference type="AlphaFoldDB" id="A0AA40F6D9"/>
<feature type="compositionally biased region" description="Basic and acidic residues" evidence="1">
    <location>
        <begin position="9"/>
        <end position="30"/>
    </location>
</feature>
<evidence type="ECO:0000256" key="1">
    <source>
        <dbReference type="SAM" id="MobiDB-lite"/>
    </source>
</evidence>
<keyword evidence="3" id="KW-1185">Reference proteome</keyword>
<name>A0AA40F6D9_9PEZI</name>
<feature type="region of interest" description="Disordered" evidence="1">
    <location>
        <begin position="1"/>
        <end position="30"/>
    </location>
</feature>
<sequence>MARKRKRSRQECGRGKDGREDEKTRSQTMRWDDAMSEVEQWEMRLWGRFKGLGSTGGSLGKKTERGSGPLVLGPGRPGSTDHPSGTRRHLQFHRRESGGQDRGGAVARCQLLSFCHRLTVAQSPSLPRASNHFPYSCILARPDSKNPQLGDDLNLERQSNRRRYCRVSSPSGPWLQQMDLQMHRFATAVGYEQAILAGGLVAFLSPDIAQRPCILTDSDVPCFASAEKRSAHGETSAVCLFNLQRLPNLAYGAQTVLAESRASAASCLSASFGSPAVSPRVAPWKKNTLHGLTTAC</sequence>
<accession>A0AA40F6D9</accession>
<protein>
    <submittedName>
        <fullName evidence="2">Uncharacterized protein</fullName>
    </submittedName>
</protein>
<gene>
    <name evidence="2" type="ORF">B0T18DRAFT_81850</name>
</gene>
<proteinExistence type="predicted"/>
<comment type="caution">
    <text evidence="2">The sequence shown here is derived from an EMBL/GenBank/DDBJ whole genome shotgun (WGS) entry which is preliminary data.</text>
</comment>
<dbReference type="EMBL" id="JAUKUD010000002">
    <property type="protein sequence ID" value="KAK0752020.1"/>
    <property type="molecule type" value="Genomic_DNA"/>
</dbReference>
<evidence type="ECO:0000313" key="2">
    <source>
        <dbReference type="EMBL" id="KAK0752020.1"/>
    </source>
</evidence>
<feature type="region of interest" description="Disordered" evidence="1">
    <location>
        <begin position="52"/>
        <end position="87"/>
    </location>
</feature>
<organism evidence="2 3">
    <name type="scientific">Schizothecium vesticola</name>
    <dbReference type="NCBI Taxonomy" id="314040"/>
    <lineage>
        <taxon>Eukaryota</taxon>
        <taxon>Fungi</taxon>
        <taxon>Dikarya</taxon>
        <taxon>Ascomycota</taxon>
        <taxon>Pezizomycotina</taxon>
        <taxon>Sordariomycetes</taxon>
        <taxon>Sordariomycetidae</taxon>
        <taxon>Sordariales</taxon>
        <taxon>Schizotheciaceae</taxon>
        <taxon>Schizothecium</taxon>
    </lineage>
</organism>